<accession>A0A8J3U8S8</accession>
<reference evidence="2 3" key="1">
    <citation type="submission" date="2021-01" db="EMBL/GenBank/DDBJ databases">
        <title>Whole genome shotgun sequence of Planotetraspora mira NBRC 15435.</title>
        <authorList>
            <person name="Komaki H."/>
            <person name="Tamura T."/>
        </authorList>
    </citation>
    <scope>NUCLEOTIDE SEQUENCE [LARGE SCALE GENOMIC DNA]</scope>
    <source>
        <strain evidence="2 3">NBRC 15435</strain>
    </source>
</reference>
<proteinExistence type="predicted"/>
<evidence type="ECO:0000313" key="2">
    <source>
        <dbReference type="EMBL" id="GII34620.1"/>
    </source>
</evidence>
<evidence type="ECO:0000313" key="3">
    <source>
        <dbReference type="Proteomes" id="UP000650628"/>
    </source>
</evidence>
<comment type="caution">
    <text evidence="2">The sequence shown here is derived from an EMBL/GenBank/DDBJ whole genome shotgun (WGS) entry which is preliminary data.</text>
</comment>
<keyword evidence="3" id="KW-1185">Reference proteome</keyword>
<dbReference type="EMBL" id="BOOO01000053">
    <property type="protein sequence ID" value="GII34620.1"/>
    <property type="molecule type" value="Genomic_DNA"/>
</dbReference>
<feature type="region of interest" description="Disordered" evidence="1">
    <location>
        <begin position="101"/>
        <end position="127"/>
    </location>
</feature>
<sequence length="127" mass="13878">MPSSLMMLVLCFKGLWPPRPGATNVWRWRRLGADGQVQEWQVSFTGTRIQETWTANGAVHHDAGPALGGSSLAEWFMTRSQELHDAGWRVVSVGIDMTVSPQPVAGSGRRPTRQPLGGAAYPPQIRG</sequence>
<protein>
    <submittedName>
        <fullName evidence="2">Uncharacterized protein</fullName>
    </submittedName>
</protein>
<dbReference type="Proteomes" id="UP000650628">
    <property type="component" value="Unassembled WGS sequence"/>
</dbReference>
<name>A0A8J3U8S8_9ACTN</name>
<organism evidence="2 3">
    <name type="scientific">Planotetraspora mira</name>
    <dbReference type="NCBI Taxonomy" id="58121"/>
    <lineage>
        <taxon>Bacteria</taxon>
        <taxon>Bacillati</taxon>
        <taxon>Actinomycetota</taxon>
        <taxon>Actinomycetes</taxon>
        <taxon>Streptosporangiales</taxon>
        <taxon>Streptosporangiaceae</taxon>
        <taxon>Planotetraspora</taxon>
    </lineage>
</organism>
<gene>
    <name evidence="2" type="ORF">Pmi06nite_80620</name>
</gene>
<evidence type="ECO:0000256" key="1">
    <source>
        <dbReference type="SAM" id="MobiDB-lite"/>
    </source>
</evidence>
<dbReference type="AlphaFoldDB" id="A0A8J3U8S8"/>